<dbReference type="SUPFAM" id="SSF54427">
    <property type="entry name" value="NTF2-like"/>
    <property type="match status" value="1"/>
</dbReference>
<accession>A0A1Y2G5S9</accession>
<reference evidence="1 2" key="1">
    <citation type="submission" date="2016-07" db="EMBL/GenBank/DDBJ databases">
        <title>Pervasive Adenine N6-methylation of Active Genes in Fungi.</title>
        <authorList>
            <consortium name="DOE Joint Genome Institute"/>
            <person name="Mondo S.J."/>
            <person name="Dannebaum R.O."/>
            <person name="Kuo R.C."/>
            <person name="Labutti K."/>
            <person name="Haridas S."/>
            <person name="Kuo A."/>
            <person name="Salamov A."/>
            <person name="Ahrendt S.R."/>
            <person name="Lipzen A."/>
            <person name="Sullivan W."/>
            <person name="Andreopoulos W.B."/>
            <person name="Clum A."/>
            <person name="Lindquist E."/>
            <person name="Daum C."/>
            <person name="Ramamoorthy G.K."/>
            <person name="Gryganskyi A."/>
            <person name="Culley D."/>
            <person name="Magnuson J.K."/>
            <person name="James T.Y."/>
            <person name="O'Malley M.A."/>
            <person name="Stajich J.E."/>
            <person name="Spatafora J.W."/>
            <person name="Visel A."/>
            <person name="Grigoriev I.V."/>
        </authorList>
    </citation>
    <scope>NUCLEOTIDE SEQUENCE [LARGE SCALE GENOMIC DNA]</scope>
    <source>
        <strain evidence="1 2">62-1032</strain>
    </source>
</reference>
<protein>
    <recommendedName>
        <fullName evidence="3">SnoaL-like domain-containing protein</fullName>
    </recommendedName>
</protein>
<dbReference type="Gene3D" id="3.10.450.50">
    <property type="match status" value="1"/>
</dbReference>
<comment type="caution">
    <text evidence="1">The sequence shown here is derived from an EMBL/GenBank/DDBJ whole genome shotgun (WGS) entry which is preliminary data.</text>
</comment>
<keyword evidence="2" id="KW-1185">Reference proteome</keyword>
<gene>
    <name evidence="1" type="ORF">BCR35DRAFT_328618</name>
</gene>
<dbReference type="EMBL" id="MCGR01000003">
    <property type="protein sequence ID" value="ORY90861.1"/>
    <property type="molecule type" value="Genomic_DNA"/>
</dbReference>
<organism evidence="1 2">
    <name type="scientific">Leucosporidium creatinivorum</name>
    <dbReference type="NCBI Taxonomy" id="106004"/>
    <lineage>
        <taxon>Eukaryota</taxon>
        <taxon>Fungi</taxon>
        <taxon>Dikarya</taxon>
        <taxon>Basidiomycota</taxon>
        <taxon>Pucciniomycotina</taxon>
        <taxon>Microbotryomycetes</taxon>
        <taxon>Leucosporidiales</taxon>
        <taxon>Leucosporidium</taxon>
    </lineage>
</organism>
<dbReference type="InterPro" id="IPR032710">
    <property type="entry name" value="NTF2-like_dom_sf"/>
</dbReference>
<dbReference type="InParanoid" id="A0A1Y2G5S9"/>
<dbReference type="OrthoDB" id="2820488at2759"/>
<evidence type="ECO:0000313" key="1">
    <source>
        <dbReference type="EMBL" id="ORY90861.1"/>
    </source>
</evidence>
<evidence type="ECO:0000313" key="2">
    <source>
        <dbReference type="Proteomes" id="UP000193467"/>
    </source>
</evidence>
<name>A0A1Y2G5S9_9BASI</name>
<proteinExistence type="predicted"/>
<dbReference type="Proteomes" id="UP000193467">
    <property type="component" value="Unassembled WGS sequence"/>
</dbReference>
<evidence type="ECO:0008006" key="3">
    <source>
        <dbReference type="Google" id="ProtNLM"/>
    </source>
</evidence>
<sequence length="119" mass="13010">MSSPNKATVQAWINAFCISPIDIPTTSTLFGPTFRGNHLPHPTFEGSAEQFLSMLNSMIPEGHAPMMKVKKMVEEGDQVWVWSSLSGLGPTKETVNMFTLKDGKIVGNYVVETEGSYAS</sequence>
<dbReference type="AlphaFoldDB" id="A0A1Y2G5S9"/>